<dbReference type="GO" id="GO:0000160">
    <property type="term" value="P:phosphorelay signal transduction system"/>
    <property type="evidence" value="ECO:0007669"/>
    <property type="project" value="InterPro"/>
</dbReference>
<dbReference type="GO" id="GO:0006355">
    <property type="term" value="P:regulation of DNA-templated transcription"/>
    <property type="evidence" value="ECO:0007669"/>
    <property type="project" value="InterPro"/>
</dbReference>
<keyword evidence="3" id="KW-0812">Transmembrane</keyword>
<dbReference type="RefSeq" id="WP_146572252.1">
    <property type="nucleotide sequence ID" value="NZ_CP042306.1"/>
</dbReference>
<protein>
    <recommendedName>
        <fullName evidence="4">OmpR/PhoB-type domain-containing protein</fullName>
    </recommendedName>
</protein>
<dbReference type="InterPro" id="IPR011990">
    <property type="entry name" value="TPR-like_helical_dom_sf"/>
</dbReference>
<dbReference type="KEGG" id="spai:FPZ24_11885"/>
<dbReference type="Proteomes" id="UP000315673">
    <property type="component" value="Chromosome"/>
</dbReference>
<dbReference type="Gene3D" id="1.25.40.10">
    <property type="entry name" value="Tetratricopeptide repeat domain"/>
    <property type="match status" value="1"/>
</dbReference>
<feature type="domain" description="OmpR/PhoB-type" evidence="4">
    <location>
        <begin position="12"/>
        <end position="111"/>
    </location>
</feature>
<dbReference type="GO" id="GO:0003677">
    <property type="term" value="F:DNA binding"/>
    <property type="evidence" value="ECO:0007669"/>
    <property type="project" value="UniProtKB-UniRule"/>
</dbReference>
<evidence type="ECO:0000256" key="2">
    <source>
        <dbReference type="PROSITE-ProRule" id="PRU01091"/>
    </source>
</evidence>
<keyword evidence="6" id="KW-1185">Reference proteome</keyword>
<dbReference type="SMART" id="SM00862">
    <property type="entry name" value="Trans_reg_C"/>
    <property type="match status" value="1"/>
</dbReference>
<name>A0A5B8LKJ2_9SPHN</name>
<dbReference type="SUPFAM" id="SSF46894">
    <property type="entry name" value="C-terminal effector domain of the bipartite response regulators"/>
    <property type="match status" value="1"/>
</dbReference>
<evidence type="ECO:0000259" key="4">
    <source>
        <dbReference type="PROSITE" id="PS51755"/>
    </source>
</evidence>
<dbReference type="InterPro" id="IPR016032">
    <property type="entry name" value="Sig_transdc_resp-reg_C-effctor"/>
</dbReference>
<dbReference type="Gene3D" id="1.10.10.10">
    <property type="entry name" value="Winged helix-like DNA-binding domain superfamily/Winged helix DNA-binding domain"/>
    <property type="match status" value="1"/>
</dbReference>
<sequence>MTDISIIELARIADFRLGPLMVKPSLRQMMLESGEEEIVEPRVMQVLVALARAEGAIVSRSDLSASCWENRIVGDDAINRVLSRLRRIQDGVGRGAFRIETITKIGYRLLRPDEVNTIKTLSAPIAAEVVTALPINSSTTPKRQRPLWAWIAAAALIVATSVGIALLAIRITATSRPTRIAVLPFDVISNDPTAQGFAKALNEQIVTGLNSSEIPAVSSSDAAALRGPGAADRIEALGVALTFDGSVRNDGKTISIQVHVNDPVQHVSIWSRSDQGDVASLDALRTRVTRTVVSVLACSNRALKKNGLTDAALLGRYLRVCDLFVNEGDAANPGATFELLDDLRVLTRNAPGFVAAHSDLAKFEAYLAPLFPSDQAAMMRKESGAEAARALELEPNSPDAYLAQEMALPPTQWAKREELLRRGIAIDPDWPHTNGFLAQLLLETGRLRESTTYSAHAAAADLQIDWRPAAAWMMCSAGSTGDTIDDLRGRLAAAPGDTRLQWSLRECLVDSGRFEEAKAVFATPLPPKPYVTASSLMDRLIAAMISKSAGDRDAARRDALALAAQPGPYRMGDAIQALALLGFLDDAFDVASNYRPGYPMTGHTVFLFDGRTAAMRRDPRFMPLMVKLGLAGFWRTSGKWPDYCSDPGLPYNCKAEVARLVGKN</sequence>
<dbReference type="InterPro" id="IPR036388">
    <property type="entry name" value="WH-like_DNA-bd_sf"/>
</dbReference>
<dbReference type="CDD" id="cd00383">
    <property type="entry name" value="trans_reg_C"/>
    <property type="match status" value="1"/>
</dbReference>
<proteinExistence type="predicted"/>
<dbReference type="EMBL" id="CP042306">
    <property type="protein sequence ID" value="QDZ08094.1"/>
    <property type="molecule type" value="Genomic_DNA"/>
</dbReference>
<dbReference type="InterPro" id="IPR001867">
    <property type="entry name" value="OmpR/PhoB-type_DNA-bd"/>
</dbReference>
<dbReference type="AlphaFoldDB" id="A0A5B8LKJ2"/>
<keyword evidence="3" id="KW-0472">Membrane</keyword>
<evidence type="ECO:0000256" key="3">
    <source>
        <dbReference type="SAM" id="Phobius"/>
    </source>
</evidence>
<reference evidence="5 6" key="1">
    <citation type="submission" date="2019-07" db="EMBL/GenBank/DDBJ databases">
        <title>Full genome sequence of Sphingomonas sp. 4R-6-7(HKS19).</title>
        <authorList>
            <person name="Im W.-T."/>
        </authorList>
    </citation>
    <scope>NUCLEOTIDE SEQUENCE [LARGE SCALE GENOMIC DNA]</scope>
    <source>
        <strain evidence="5 6">HKS19</strain>
    </source>
</reference>
<keyword evidence="3" id="KW-1133">Transmembrane helix</keyword>
<evidence type="ECO:0000256" key="1">
    <source>
        <dbReference type="ARBA" id="ARBA00023125"/>
    </source>
</evidence>
<feature type="transmembrane region" description="Helical" evidence="3">
    <location>
        <begin position="147"/>
        <end position="169"/>
    </location>
</feature>
<evidence type="ECO:0000313" key="5">
    <source>
        <dbReference type="EMBL" id="QDZ08094.1"/>
    </source>
</evidence>
<dbReference type="PROSITE" id="PS51755">
    <property type="entry name" value="OMPR_PHOB"/>
    <property type="match status" value="1"/>
</dbReference>
<gene>
    <name evidence="5" type="ORF">FPZ24_11885</name>
</gene>
<keyword evidence="1 2" id="KW-0238">DNA-binding</keyword>
<feature type="DNA-binding region" description="OmpR/PhoB-type" evidence="2">
    <location>
        <begin position="12"/>
        <end position="111"/>
    </location>
</feature>
<dbReference type="SUPFAM" id="SSF48452">
    <property type="entry name" value="TPR-like"/>
    <property type="match status" value="1"/>
</dbReference>
<dbReference type="OrthoDB" id="105971at2"/>
<accession>A0A5B8LKJ2</accession>
<evidence type="ECO:0000313" key="6">
    <source>
        <dbReference type="Proteomes" id="UP000315673"/>
    </source>
</evidence>
<organism evidence="5 6">
    <name type="scientific">Sphingomonas panacisoli</name>
    <dbReference type="NCBI Taxonomy" id="1813879"/>
    <lineage>
        <taxon>Bacteria</taxon>
        <taxon>Pseudomonadati</taxon>
        <taxon>Pseudomonadota</taxon>
        <taxon>Alphaproteobacteria</taxon>
        <taxon>Sphingomonadales</taxon>
        <taxon>Sphingomonadaceae</taxon>
        <taxon>Sphingomonas</taxon>
    </lineage>
</organism>
<dbReference type="Pfam" id="PF00486">
    <property type="entry name" value="Trans_reg_C"/>
    <property type="match status" value="1"/>
</dbReference>